<organism evidence="2 3">
    <name type="scientific">Pseudonocardia eucalypti</name>
    <dbReference type="NCBI Taxonomy" id="648755"/>
    <lineage>
        <taxon>Bacteria</taxon>
        <taxon>Bacillati</taxon>
        <taxon>Actinomycetota</taxon>
        <taxon>Actinomycetes</taxon>
        <taxon>Pseudonocardiales</taxon>
        <taxon>Pseudonocardiaceae</taxon>
        <taxon>Pseudonocardia</taxon>
    </lineage>
</organism>
<comment type="caution">
    <text evidence="2">The sequence shown here is derived from an EMBL/GenBank/DDBJ whole genome shotgun (WGS) entry which is preliminary data.</text>
</comment>
<sequence length="110" mass="12062">MIPICAAIAAMAMVLPSPHLVAQASDLSLRQIASSNAPERVAGYTPHALTQMRDRNISKSDVELTVALHYRTAFLNRQGTWQYTDRGNPNGIIACLNDDGYVVTVFMRNS</sequence>
<evidence type="ECO:0000256" key="1">
    <source>
        <dbReference type="SAM" id="SignalP"/>
    </source>
</evidence>
<name>A0ABP9QDX6_9PSEU</name>
<evidence type="ECO:0000313" key="2">
    <source>
        <dbReference type="EMBL" id="GAA5160289.1"/>
    </source>
</evidence>
<feature type="chain" id="PRO_5046337833" description="DUF4258 domain-containing protein" evidence="1">
    <location>
        <begin position="25"/>
        <end position="110"/>
    </location>
</feature>
<feature type="signal peptide" evidence="1">
    <location>
        <begin position="1"/>
        <end position="24"/>
    </location>
</feature>
<accession>A0ABP9QDX6</accession>
<keyword evidence="3" id="KW-1185">Reference proteome</keyword>
<proteinExistence type="predicted"/>
<keyword evidence="1" id="KW-0732">Signal</keyword>
<dbReference type="EMBL" id="BAABJP010000020">
    <property type="protein sequence ID" value="GAA5160289.1"/>
    <property type="molecule type" value="Genomic_DNA"/>
</dbReference>
<evidence type="ECO:0008006" key="4">
    <source>
        <dbReference type="Google" id="ProtNLM"/>
    </source>
</evidence>
<reference evidence="3" key="1">
    <citation type="journal article" date="2019" name="Int. J. Syst. Evol. Microbiol.">
        <title>The Global Catalogue of Microorganisms (GCM) 10K type strain sequencing project: providing services to taxonomists for standard genome sequencing and annotation.</title>
        <authorList>
            <consortium name="The Broad Institute Genomics Platform"/>
            <consortium name="The Broad Institute Genome Sequencing Center for Infectious Disease"/>
            <person name="Wu L."/>
            <person name="Ma J."/>
        </authorList>
    </citation>
    <scope>NUCLEOTIDE SEQUENCE [LARGE SCALE GENOMIC DNA]</scope>
    <source>
        <strain evidence="3">JCM 18303</strain>
    </source>
</reference>
<protein>
    <recommendedName>
        <fullName evidence="4">DUF4258 domain-containing protein</fullName>
    </recommendedName>
</protein>
<evidence type="ECO:0000313" key="3">
    <source>
        <dbReference type="Proteomes" id="UP001428817"/>
    </source>
</evidence>
<gene>
    <name evidence="2" type="ORF">GCM10023321_42630</name>
</gene>
<dbReference type="Proteomes" id="UP001428817">
    <property type="component" value="Unassembled WGS sequence"/>
</dbReference>